<sequence>MMTMDEMKRIAPQYQAEAAKKAAEAKAIERAQIEKHTQEFINELAEEVMSQVTQGKTSVSVRSRRIYDLGNGMATLIGITSRKMNSGRNKGRFYETLGHKINLQMVKDYFKMHGVPLEVYRGATYYPIVAGSTCSRCYIDFKL</sequence>
<name>A0AAF0LWE5_9CAUD</name>
<evidence type="ECO:0000313" key="2">
    <source>
        <dbReference type="Proteomes" id="UP001237988"/>
    </source>
</evidence>
<proteinExistence type="predicted"/>
<organism evidence="1 2">
    <name type="scientific">Phage Phass-1</name>
    <dbReference type="NCBI Taxonomy" id="3043662"/>
    <lineage>
        <taxon>Viruses</taxon>
        <taxon>Duplodnaviria</taxon>
        <taxon>Heunggongvirae</taxon>
        <taxon>Uroviricota</taxon>
        <taxon>Caudoviricetes</taxon>
        <taxon>Caudoviricetes code 15 clade</taxon>
    </lineage>
</organism>
<evidence type="ECO:0000313" key="1">
    <source>
        <dbReference type="EMBL" id="WIC39742.1"/>
    </source>
</evidence>
<dbReference type="EMBL" id="OQ749652">
    <property type="protein sequence ID" value="WIC39742.1"/>
    <property type="molecule type" value="Genomic_DNA"/>
</dbReference>
<dbReference type="Proteomes" id="UP001237988">
    <property type="component" value="Segment"/>
</dbReference>
<accession>A0AAF0LWE5</accession>
<protein>
    <submittedName>
        <fullName evidence="1">Uncharacterized protein</fullName>
    </submittedName>
</protein>
<reference evidence="1" key="1">
    <citation type="submission" date="2023-04" db="EMBL/GenBank/DDBJ databases">
        <title>Bacteriophage Phass-1 Discovered in the Human Gut Virome - the Founding Member of the Proposed New Family Phassviridae.</title>
        <authorList>
            <person name="Tikunov A.Y."/>
            <person name="Morozova V.V."/>
            <person name="Chechushkov A.V."/>
            <person name="Tikunova N.V."/>
        </authorList>
    </citation>
    <scope>NUCLEOTIDE SEQUENCE</scope>
</reference>